<dbReference type="EMBL" id="NSJV01000356">
    <property type="protein sequence ID" value="PAU47549.1"/>
    <property type="molecule type" value="Genomic_DNA"/>
</dbReference>
<dbReference type="Gene3D" id="1.20.1250.20">
    <property type="entry name" value="MFS general substrate transporter like domains"/>
    <property type="match status" value="2"/>
</dbReference>
<evidence type="ECO:0000256" key="6">
    <source>
        <dbReference type="SAM" id="Phobius"/>
    </source>
</evidence>
<evidence type="ECO:0000256" key="2">
    <source>
        <dbReference type="ARBA" id="ARBA00022692"/>
    </source>
</evidence>
<sequence>MLARPGTVAPPGWSRWLVPPAALSIHLAIGQAYAWSVFKPPLESALGLSGTASALPFQVAIVMLGLSAAFGGTLVERNGPRWAMAVSAVCFSSGFLVAALGAATRQYWLVVLGYGFIGGVGLGIGYISPVSTLIKWFPDRPGMATGIAIMGFGGGALIASPWSAGLLDAFGRGTPGIARTFLVMGAAYAVFMTPGVLLVRVPPDGRRVDGGGADGPRPPVAGARVSARSALRTSQFWCLWVVLCTNVTAGIGILEKAAPMITDFFAGTSSPVGAAAAAGFVGMLSLANMLGRIVWSSASDLAGRKNVYRLYLGAGALMYLVIALVGDASKAVFITCAAVILSFYGGGFATVPAYLKDLFGTYQVGAVHGRLLTAWSTAGILGPLIVNAVADAGKSAGRSGADLYTTSFFVMIGLLTVGFVANELVRPVHPRHHEPPPPEEEPAAVPEKGAAP</sequence>
<comment type="subcellular location">
    <subcellularLocation>
        <location evidence="1">Cell membrane</location>
        <topology evidence="1">Multi-pass membrane protein</topology>
    </subcellularLocation>
</comment>
<feature type="transmembrane region" description="Helical" evidence="6">
    <location>
        <begin position="367"/>
        <end position="386"/>
    </location>
</feature>
<dbReference type="AlphaFoldDB" id="A0A2A2D853"/>
<feature type="transmembrane region" description="Helical" evidence="6">
    <location>
        <begin position="16"/>
        <end position="35"/>
    </location>
</feature>
<dbReference type="SUPFAM" id="SSF103473">
    <property type="entry name" value="MFS general substrate transporter"/>
    <property type="match status" value="1"/>
</dbReference>
<dbReference type="PANTHER" id="PTHR11360">
    <property type="entry name" value="MONOCARBOXYLATE TRANSPORTER"/>
    <property type="match status" value="1"/>
</dbReference>
<feature type="transmembrane region" description="Helical" evidence="6">
    <location>
        <begin position="406"/>
        <end position="425"/>
    </location>
</feature>
<organism evidence="8 9">
    <name type="scientific">Streptomyces albireticuli</name>
    <dbReference type="NCBI Taxonomy" id="1940"/>
    <lineage>
        <taxon>Bacteria</taxon>
        <taxon>Bacillati</taxon>
        <taxon>Actinomycetota</taxon>
        <taxon>Actinomycetes</taxon>
        <taxon>Kitasatosporales</taxon>
        <taxon>Streptomycetaceae</taxon>
        <taxon>Streptomyces</taxon>
    </lineage>
</organism>
<dbReference type="GO" id="GO:0005886">
    <property type="term" value="C:plasma membrane"/>
    <property type="evidence" value="ECO:0007669"/>
    <property type="project" value="UniProtKB-SubCell"/>
</dbReference>
<dbReference type="PANTHER" id="PTHR11360:SF317">
    <property type="entry name" value="MAJOR FACILITATOR SUPERFAMILY (MFS) PROFILE DOMAIN-CONTAINING PROTEIN-RELATED"/>
    <property type="match status" value="1"/>
</dbReference>
<keyword evidence="9" id="KW-1185">Reference proteome</keyword>
<feature type="region of interest" description="Disordered" evidence="5">
    <location>
        <begin position="429"/>
        <end position="452"/>
    </location>
</feature>
<feature type="domain" description="Major facilitator superfamily (MFS) profile" evidence="7">
    <location>
        <begin position="1"/>
        <end position="425"/>
    </location>
</feature>
<feature type="transmembrane region" description="Helical" evidence="6">
    <location>
        <begin position="82"/>
        <end position="101"/>
    </location>
</feature>
<protein>
    <submittedName>
        <fullName evidence="8">MFS transporter</fullName>
    </submittedName>
</protein>
<feature type="compositionally biased region" description="Low complexity" evidence="5">
    <location>
        <begin position="443"/>
        <end position="452"/>
    </location>
</feature>
<evidence type="ECO:0000313" key="8">
    <source>
        <dbReference type="EMBL" id="PAU47549.1"/>
    </source>
</evidence>
<dbReference type="RefSeq" id="WP_095581999.1">
    <property type="nucleotide sequence ID" value="NZ_JAJQQS010000014.1"/>
</dbReference>
<feature type="transmembrane region" description="Helical" evidence="6">
    <location>
        <begin position="107"/>
        <end position="130"/>
    </location>
</feature>
<gene>
    <name evidence="8" type="ORF">CK936_18045</name>
</gene>
<keyword evidence="4 6" id="KW-0472">Membrane</keyword>
<feature type="transmembrane region" description="Helical" evidence="6">
    <location>
        <begin position="55"/>
        <end position="75"/>
    </location>
</feature>
<name>A0A2A2D853_9ACTN</name>
<dbReference type="PROSITE" id="PS50850">
    <property type="entry name" value="MFS"/>
    <property type="match status" value="1"/>
</dbReference>
<feature type="transmembrane region" description="Helical" evidence="6">
    <location>
        <begin position="142"/>
        <end position="164"/>
    </location>
</feature>
<dbReference type="InterPro" id="IPR011701">
    <property type="entry name" value="MFS"/>
</dbReference>
<dbReference type="GO" id="GO:0022857">
    <property type="term" value="F:transmembrane transporter activity"/>
    <property type="evidence" value="ECO:0007669"/>
    <property type="project" value="InterPro"/>
</dbReference>
<feature type="transmembrane region" description="Helical" evidence="6">
    <location>
        <begin position="176"/>
        <end position="199"/>
    </location>
</feature>
<evidence type="ECO:0000256" key="4">
    <source>
        <dbReference type="ARBA" id="ARBA00023136"/>
    </source>
</evidence>
<keyword evidence="2 6" id="KW-0812">Transmembrane</keyword>
<dbReference type="CDD" id="cd17353">
    <property type="entry name" value="MFS_OFA_like"/>
    <property type="match status" value="1"/>
</dbReference>
<evidence type="ECO:0000256" key="5">
    <source>
        <dbReference type="SAM" id="MobiDB-lite"/>
    </source>
</evidence>
<feature type="transmembrane region" description="Helical" evidence="6">
    <location>
        <begin position="307"/>
        <end position="325"/>
    </location>
</feature>
<feature type="transmembrane region" description="Helical" evidence="6">
    <location>
        <begin position="236"/>
        <end position="254"/>
    </location>
</feature>
<feature type="transmembrane region" description="Helical" evidence="6">
    <location>
        <begin position="331"/>
        <end position="355"/>
    </location>
</feature>
<dbReference type="Proteomes" id="UP000218944">
    <property type="component" value="Unassembled WGS sequence"/>
</dbReference>
<dbReference type="InterPro" id="IPR050327">
    <property type="entry name" value="Proton-linked_MCT"/>
</dbReference>
<evidence type="ECO:0000256" key="3">
    <source>
        <dbReference type="ARBA" id="ARBA00022989"/>
    </source>
</evidence>
<reference evidence="8 9" key="1">
    <citation type="submission" date="2017-08" db="EMBL/GenBank/DDBJ databases">
        <title>Genome sequence of Streptomyces albireticuli NRRL B-1670.</title>
        <authorList>
            <person name="Graham D.E."/>
            <person name="Mahan K.M."/>
            <person name="Klingeman D.M."/>
            <person name="Hettich R.L."/>
            <person name="Parry R.J."/>
            <person name="Spain J.C."/>
        </authorList>
    </citation>
    <scope>NUCLEOTIDE SEQUENCE [LARGE SCALE GENOMIC DNA]</scope>
    <source>
        <strain evidence="8 9">NRRL B-1670</strain>
    </source>
</reference>
<proteinExistence type="predicted"/>
<comment type="caution">
    <text evidence="8">The sequence shown here is derived from an EMBL/GenBank/DDBJ whole genome shotgun (WGS) entry which is preliminary data.</text>
</comment>
<evidence type="ECO:0000256" key="1">
    <source>
        <dbReference type="ARBA" id="ARBA00004651"/>
    </source>
</evidence>
<keyword evidence="3 6" id="KW-1133">Transmembrane helix</keyword>
<evidence type="ECO:0000259" key="7">
    <source>
        <dbReference type="PROSITE" id="PS50850"/>
    </source>
</evidence>
<dbReference type="InterPro" id="IPR020846">
    <property type="entry name" value="MFS_dom"/>
</dbReference>
<feature type="transmembrane region" description="Helical" evidence="6">
    <location>
        <begin position="274"/>
        <end position="295"/>
    </location>
</feature>
<dbReference type="InterPro" id="IPR036259">
    <property type="entry name" value="MFS_trans_sf"/>
</dbReference>
<accession>A0A2A2D853</accession>
<dbReference type="Pfam" id="PF07690">
    <property type="entry name" value="MFS_1"/>
    <property type="match status" value="1"/>
</dbReference>
<evidence type="ECO:0000313" key="9">
    <source>
        <dbReference type="Proteomes" id="UP000218944"/>
    </source>
</evidence>